<feature type="domain" description="4Fe-4S ferredoxin-type" evidence="1">
    <location>
        <begin position="9"/>
        <end position="38"/>
    </location>
</feature>
<dbReference type="PROSITE" id="PS51379">
    <property type="entry name" value="4FE4S_FER_2"/>
    <property type="match status" value="1"/>
</dbReference>
<dbReference type="InterPro" id="IPR017896">
    <property type="entry name" value="4Fe4S_Fe-S-bd"/>
</dbReference>
<feature type="non-terminal residue" evidence="2">
    <location>
        <position position="1"/>
    </location>
</feature>
<evidence type="ECO:0000259" key="1">
    <source>
        <dbReference type="PROSITE" id="PS51379"/>
    </source>
</evidence>
<comment type="caution">
    <text evidence="2">The sequence shown here is derived from an EMBL/GenBank/DDBJ whole genome shotgun (WGS) entry which is preliminary data.</text>
</comment>
<dbReference type="Pfam" id="PF00037">
    <property type="entry name" value="Fer4"/>
    <property type="match status" value="1"/>
</dbReference>
<accession>X0ZT77</accession>
<dbReference type="Gene3D" id="3.30.70.20">
    <property type="match status" value="1"/>
</dbReference>
<dbReference type="InterPro" id="IPR017900">
    <property type="entry name" value="4Fe4S_Fe_S_CS"/>
</dbReference>
<sequence length="64" mass="6550">RAGVGSLGGAAFIDPAQCQGCGTCTSECPANAIQLLNYTDDQILLQSIGGLGSWQTITPIEVPQ</sequence>
<dbReference type="SUPFAM" id="SSF54862">
    <property type="entry name" value="4Fe-4S ferredoxins"/>
    <property type="match status" value="1"/>
</dbReference>
<protein>
    <recommendedName>
        <fullName evidence="1">4Fe-4S ferredoxin-type domain-containing protein</fullName>
    </recommendedName>
</protein>
<dbReference type="PROSITE" id="PS00198">
    <property type="entry name" value="4FE4S_FER_1"/>
    <property type="match status" value="1"/>
</dbReference>
<dbReference type="AlphaFoldDB" id="X0ZT77"/>
<proteinExistence type="predicted"/>
<evidence type="ECO:0000313" key="2">
    <source>
        <dbReference type="EMBL" id="GAG63638.1"/>
    </source>
</evidence>
<organism evidence="2">
    <name type="scientific">marine sediment metagenome</name>
    <dbReference type="NCBI Taxonomy" id="412755"/>
    <lineage>
        <taxon>unclassified sequences</taxon>
        <taxon>metagenomes</taxon>
        <taxon>ecological metagenomes</taxon>
    </lineage>
</organism>
<dbReference type="EMBL" id="BART01005277">
    <property type="protein sequence ID" value="GAG63638.1"/>
    <property type="molecule type" value="Genomic_DNA"/>
</dbReference>
<reference evidence="2" key="1">
    <citation type="journal article" date="2014" name="Front. Microbiol.">
        <title>High frequency of phylogenetically diverse reductive dehalogenase-homologous genes in deep subseafloor sedimentary metagenomes.</title>
        <authorList>
            <person name="Kawai M."/>
            <person name="Futagami T."/>
            <person name="Toyoda A."/>
            <person name="Takaki Y."/>
            <person name="Nishi S."/>
            <person name="Hori S."/>
            <person name="Arai W."/>
            <person name="Tsubouchi T."/>
            <person name="Morono Y."/>
            <person name="Uchiyama I."/>
            <person name="Ito T."/>
            <person name="Fujiyama A."/>
            <person name="Inagaki F."/>
            <person name="Takami H."/>
        </authorList>
    </citation>
    <scope>NUCLEOTIDE SEQUENCE</scope>
    <source>
        <strain evidence="2">Expedition CK06-06</strain>
    </source>
</reference>
<gene>
    <name evidence="2" type="ORF">S01H4_12431</name>
</gene>
<name>X0ZT77_9ZZZZ</name>